<dbReference type="GO" id="GO:0004843">
    <property type="term" value="F:cysteine-type deubiquitinase activity"/>
    <property type="evidence" value="ECO:0007669"/>
    <property type="project" value="UniProtKB-EC"/>
</dbReference>
<dbReference type="InterPro" id="IPR050164">
    <property type="entry name" value="Peptidase_C19"/>
</dbReference>
<evidence type="ECO:0000256" key="12">
    <source>
        <dbReference type="ARBA" id="ARBA00022801"/>
    </source>
</evidence>
<comment type="subunit">
    <text evidence="18">Homotetramer, inhibited form. Homodimer, active form. Interacts with ACTA1 (via its C-terminus); the interaction occurs for all isoforms but is strongest for isoform USP25m in muscle differentiating cells. Interacts (isoform USP25m only) with MYBPC1; the interaction prevents proteasomal degradation of MYBPC1. Interacts (isoform USP25m only) with FLNC (via filament repeats 17-18, 20-21 and 24). Interacts with GAPDH. Interacts with SUMO3; the interaction sumoylates efficiently USP25. Interacts with SUMO2; the interaction sumoylates efficiently USP25. Interacts with SUMO1; the interaction only weakly sumoylates USP25. Interacts with SYK; phosphorylates USP25 and regulates USP25 intracellular levels.</text>
</comment>
<evidence type="ECO:0000256" key="23">
    <source>
        <dbReference type="SAM" id="MobiDB-lite"/>
    </source>
</evidence>
<keyword evidence="8" id="KW-0597">Phosphoprotein</keyword>
<evidence type="ECO:0000256" key="22">
    <source>
        <dbReference type="ARBA" id="ARBA00082178"/>
    </source>
</evidence>
<dbReference type="PROSITE" id="PS50330">
    <property type="entry name" value="UIM"/>
    <property type="match status" value="1"/>
</dbReference>
<comment type="function">
    <text evidence="17">The muscle-specific isoform (USP25m) may have a role in the regulation of muscular differentiation and function.</text>
</comment>
<dbReference type="InterPro" id="IPR054109">
    <property type="entry name" value="UBA_8"/>
</dbReference>
<dbReference type="Proteomes" id="UP000291020">
    <property type="component" value="Unassembled WGS sequence"/>
</dbReference>
<evidence type="ECO:0000313" key="26">
    <source>
        <dbReference type="Proteomes" id="UP000291020"/>
    </source>
</evidence>
<organism evidence="25 26">
    <name type="scientific">Gopherus agassizii</name>
    <name type="common">Agassiz's desert tortoise</name>
    <dbReference type="NCBI Taxonomy" id="38772"/>
    <lineage>
        <taxon>Eukaryota</taxon>
        <taxon>Metazoa</taxon>
        <taxon>Chordata</taxon>
        <taxon>Craniata</taxon>
        <taxon>Vertebrata</taxon>
        <taxon>Euteleostomi</taxon>
        <taxon>Archelosauria</taxon>
        <taxon>Testudinata</taxon>
        <taxon>Testudines</taxon>
        <taxon>Cryptodira</taxon>
        <taxon>Durocryptodira</taxon>
        <taxon>Testudinoidea</taxon>
        <taxon>Testudinidae</taxon>
        <taxon>Gopherus</taxon>
    </lineage>
</organism>
<evidence type="ECO:0000256" key="9">
    <source>
        <dbReference type="ARBA" id="ARBA00022670"/>
    </source>
</evidence>
<evidence type="ECO:0000256" key="4">
    <source>
        <dbReference type="ARBA" id="ARBA00009085"/>
    </source>
</evidence>
<dbReference type="PROSITE" id="PS50235">
    <property type="entry name" value="USP_3"/>
    <property type="match status" value="1"/>
</dbReference>
<dbReference type="GO" id="GO:0016579">
    <property type="term" value="P:protein deubiquitination"/>
    <property type="evidence" value="ECO:0007669"/>
    <property type="project" value="InterPro"/>
</dbReference>
<reference evidence="26" key="1">
    <citation type="journal article" date="2017" name="PLoS ONE">
        <title>The Agassiz's desert tortoise genome provides a resource for the conservation of a threatened species.</title>
        <authorList>
            <person name="Tollis M."/>
            <person name="DeNardo D.F."/>
            <person name="Cornelius J.A."/>
            <person name="Dolby G.A."/>
            <person name="Edwards T."/>
            <person name="Henen B.T."/>
            <person name="Karl A.E."/>
            <person name="Murphy R.W."/>
            <person name="Kusumi K."/>
        </authorList>
    </citation>
    <scope>NUCLEOTIDE SEQUENCE [LARGE SCALE GENOMIC DNA]</scope>
</reference>
<dbReference type="Gene3D" id="3.90.70.10">
    <property type="entry name" value="Cysteine proteinases"/>
    <property type="match status" value="1"/>
</dbReference>
<dbReference type="InterPro" id="IPR054108">
    <property type="entry name" value="USP25/28_UIM"/>
</dbReference>
<dbReference type="GO" id="GO:0006508">
    <property type="term" value="P:proteolysis"/>
    <property type="evidence" value="ECO:0007669"/>
    <property type="project" value="UniProtKB-KW"/>
</dbReference>
<evidence type="ECO:0000256" key="11">
    <source>
        <dbReference type="ARBA" id="ARBA00022786"/>
    </source>
</evidence>
<dbReference type="SUPFAM" id="SSF54001">
    <property type="entry name" value="Cysteine proteinases"/>
    <property type="match status" value="1"/>
</dbReference>
<comment type="subcellular location">
    <subcellularLocation>
        <location evidence="3">Cytoplasm</location>
    </subcellularLocation>
    <subcellularLocation>
        <location evidence="2">Nucleus</location>
    </subcellularLocation>
</comment>
<dbReference type="Gene3D" id="1.10.8.10">
    <property type="entry name" value="DNA helicase RuvA subunit, C-terminal domain"/>
    <property type="match status" value="1"/>
</dbReference>
<evidence type="ECO:0000256" key="20">
    <source>
        <dbReference type="ARBA" id="ARBA00075172"/>
    </source>
</evidence>
<dbReference type="FunFam" id="3.90.70.10:FF:000004">
    <property type="entry name" value="Putative ubiquitin carboxyl-terminal hydrolase 25"/>
    <property type="match status" value="1"/>
</dbReference>
<name>A0A452HEB8_9SAUR</name>
<evidence type="ECO:0000256" key="19">
    <source>
        <dbReference type="ARBA" id="ARBA00071638"/>
    </source>
</evidence>
<evidence type="ECO:0000256" key="16">
    <source>
        <dbReference type="ARBA" id="ARBA00023242"/>
    </source>
</evidence>
<keyword evidence="9" id="KW-0645">Protease</keyword>
<dbReference type="InterPro" id="IPR009060">
    <property type="entry name" value="UBA-like_sf"/>
</dbReference>
<evidence type="ECO:0000256" key="14">
    <source>
        <dbReference type="ARBA" id="ARBA00022843"/>
    </source>
</evidence>
<reference evidence="25" key="3">
    <citation type="submission" date="2025-09" db="UniProtKB">
        <authorList>
            <consortium name="Ensembl"/>
        </authorList>
    </citation>
    <scope>IDENTIFICATION</scope>
</reference>
<feature type="region of interest" description="Disordered" evidence="23">
    <location>
        <begin position="714"/>
        <end position="741"/>
    </location>
</feature>
<dbReference type="PANTHER" id="PTHR24006:SF666">
    <property type="entry name" value="UBIQUITIN CARBOXYL-TERMINAL HYDROLASE 25"/>
    <property type="match status" value="1"/>
</dbReference>
<evidence type="ECO:0000256" key="2">
    <source>
        <dbReference type="ARBA" id="ARBA00004123"/>
    </source>
</evidence>
<reference evidence="25" key="2">
    <citation type="submission" date="2025-08" db="UniProtKB">
        <authorList>
            <consortium name="Ensembl"/>
        </authorList>
    </citation>
    <scope>IDENTIFICATION</scope>
</reference>
<keyword evidence="15" id="KW-0175">Coiled coil</keyword>
<dbReference type="EC" id="3.4.19.12" evidence="5"/>
<dbReference type="Pfam" id="PF00443">
    <property type="entry name" value="UCH"/>
    <property type="match status" value="1"/>
</dbReference>
<evidence type="ECO:0000259" key="24">
    <source>
        <dbReference type="PROSITE" id="PS50235"/>
    </source>
</evidence>
<dbReference type="GO" id="GO:0032183">
    <property type="term" value="F:SUMO binding"/>
    <property type="evidence" value="ECO:0007669"/>
    <property type="project" value="TreeGrafter"/>
</dbReference>
<dbReference type="CDD" id="cd14354">
    <property type="entry name" value="UBA_UBP25"/>
    <property type="match status" value="1"/>
</dbReference>
<dbReference type="PROSITE" id="PS00973">
    <property type="entry name" value="USP_2"/>
    <property type="match status" value="1"/>
</dbReference>
<evidence type="ECO:0000256" key="8">
    <source>
        <dbReference type="ARBA" id="ARBA00022553"/>
    </source>
</evidence>
<keyword evidence="10" id="KW-0677">Repeat</keyword>
<keyword evidence="6" id="KW-0963">Cytoplasm</keyword>
<comment type="catalytic activity">
    <reaction evidence="1">
        <text>Thiol-dependent hydrolysis of ester, thioester, amide, peptide and isopeptide bonds formed by the C-terminal Gly of ubiquitin (a 76-residue protein attached to proteins as an intracellular targeting signal).</text>
        <dbReference type="EC" id="3.4.19.12"/>
    </reaction>
</comment>
<keyword evidence="16" id="KW-0539">Nucleus</keyword>
<dbReference type="Pfam" id="PF21909">
    <property type="entry name" value="USP_UIM_N"/>
    <property type="match status" value="1"/>
</dbReference>
<evidence type="ECO:0000256" key="15">
    <source>
        <dbReference type="ARBA" id="ARBA00023054"/>
    </source>
</evidence>
<evidence type="ECO:0000256" key="1">
    <source>
        <dbReference type="ARBA" id="ARBA00000707"/>
    </source>
</evidence>
<protein>
    <recommendedName>
        <fullName evidence="19">Ubiquitin carboxyl-terminal hydrolase 25</fullName>
        <ecNumber evidence="5">3.4.19.12</ecNumber>
    </recommendedName>
    <alternativeName>
        <fullName evidence="22">Deubiquitinating enzyme 25</fullName>
    </alternativeName>
    <alternativeName>
        <fullName evidence="20">Ubiquitin thioesterase 25</fullName>
    </alternativeName>
    <alternativeName>
        <fullName evidence="21">Ubiquitin-specific-processing protease 25</fullName>
    </alternativeName>
</protein>
<dbReference type="SMART" id="SM00726">
    <property type="entry name" value="UIM"/>
    <property type="match status" value="2"/>
</dbReference>
<evidence type="ECO:0000313" key="25">
    <source>
        <dbReference type="Ensembl" id="ENSGAGP00000013159.1"/>
    </source>
</evidence>
<sequence length="1048" mass="121251">MWSTTLGTKNVLQMSHQQTFLNQLREITGINDIQVLQQALKDSNGNLELAVTFLTAKNAKVPQQEEATYYQTALPGNDRYISVGSQADTNVIDLTGDDKDDLQRAIALSLEESNRAFRETGITDEEQAISRVLEASIAENKASLKRTHPEVWSDSPNPYDRKRQDSCPVGLKNVGNTCWFSAVIQSLFNLLEFRRLVLNYNPPASAQDLPRNQKEHRNLPFMCELRYLFALLVGSKRKYVDPSRAVEILKDAFKSNDSQQQDVSEFTHKLLDWLEDAFQIKAEEERDGEKPKNPMVELFYGRFLAVGVLEGKKFENTEMFGQYPLQVNGFKDLHECLEAAMIEGEIESLHSENSGKSGQEHWFTELPPVLTFELSRFEFNQALGRPEKIHNKLEFPPILYLDRYMHKNREITRIKRDEIKRLKEYLTVLQQRLERYLSYGSGPKRFPLVDVLQYALEFASSKPVCTSPIDDIDASAPPSGTVTAQTIPSTTEQQGPSSSEIPSTSPVQRSVIHKPFTQSRIPPDLPMHPAPRHITEEELSVLEGCLHRWRTEVENDTRDLQESISRIHRTIELMYSDKSMVQVPYRLHAVLVHEGQANAGHYWAYIYDHHQRRWMKYNDISVTKSTWEELERDSFGGYRNASAYCLMYINDKEQFLIQEEFNKETGQMLLGVDTLPPDLKVYVKEDNKRFEKELEEWDAELAQKVQQEKLLATQTPRMPAPSSAPVQAGEPEYLEQPSRTDLSKHLKEDSVRAITKALAEQEDRSPETVMQMAIKLEYARLLKLAQDDPPPECDYRLHHAVVYFMQNEAPKKIIERTLLEQFGDHNLSFDERCRNIMKVAQAKLEMIKPDEVNMEEYERWHQEYRNYRETTMYLMVGLELFQKKSYMEALLYLIYAYQNNKELLSRGLYRGHDEELISHYRRECLLKLNEHAAALFESGDDQEVNNGLIIMNELIVPCLPLLLVDETEEKDIAAVEDMRNRWCSYLGQEMEPNLQEKLTDFLPKLLDCSTEIKGFNDPPKLPSYSTHELCERFARIMLSLSRTPADGR</sequence>
<dbReference type="InterPro" id="IPR018200">
    <property type="entry name" value="USP_CS"/>
</dbReference>
<evidence type="ECO:0000256" key="17">
    <source>
        <dbReference type="ARBA" id="ARBA00053306"/>
    </source>
</evidence>
<keyword evidence="7" id="KW-1017">Isopeptide bond</keyword>
<dbReference type="InterPro" id="IPR003903">
    <property type="entry name" value="UIM_dom"/>
</dbReference>
<evidence type="ECO:0000256" key="10">
    <source>
        <dbReference type="ARBA" id="ARBA00022737"/>
    </source>
</evidence>
<evidence type="ECO:0000256" key="7">
    <source>
        <dbReference type="ARBA" id="ARBA00022499"/>
    </source>
</evidence>
<dbReference type="Pfam" id="PF22566">
    <property type="entry name" value="UBA_8"/>
    <property type="match status" value="1"/>
</dbReference>
<dbReference type="InterPro" id="IPR038765">
    <property type="entry name" value="Papain-like_cys_pep_sf"/>
</dbReference>
<dbReference type="FunFam" id="1.10.8.10:FF:000023">
    <property type="entry name" value="Putative ubiquitin carboxyl-terminal hydrolase 25"/>
    <property type="match status" value="1"/>
</dbReference>
<dbReference type="CDD" id="cd20486">
    <property type="entry name" value="USP25_C"/>
    <property type="match status" value="1"/>
</dbReference>
<keyword evidence="13" id="KW-0788">Thiol protease</keyword>
<keyword evidence="26" id="KW-1185">Reference proteome</keyword>
<feature type="region of interest" description="Disordered" evidence="23">
    <location>
        <begin position="476"/>
        <end position="508"/>
    </location>
</feature>
<proteinExistence type="inferred from homology"/>
<dbReference type="PANTHER" id="PTHR24006">
    <property type="entry name" value="UBIQUITIN CARBOXYL-TERMINAL HYDROLASE"/>
    <property type="match status" value="1"/>
</dbReference>
<evidence type="ECO:0000256" key="13">
    <source>
        <dbReference type="ARBA" id="ARBA00022807"/>
    </source>
</evidence>
<dbReference type="InterPro" id="IPR028889">
    <property type="entry name" value="USP"/>
</dbReference>
<evidence type="ECO:0000256" key="18">
    <source>
        <dbReference type="ARBA" id="ARBA00062193"/>
    </source>
</evidence>
<dbReference type="GO" id="GO:0005634">
    <property type="term" value="C:nucleus"/>
    <property type="evidence" value="ECO:0007669"/>
    <property type="project" value="UniProtKB-SubCell"/>
</dbReference>
<dbReference type="STRING" id="38772.ENSGAGP00000013159"/>
<dbReference type="GO" id="GO:0005829">
    <property type="term" value="C:cytosol"/>
    <property type="evidence" value="ECO:0007669"/>
    <property type="project" value="TreeGrafter"/>
</dbReference>
<dbReference type="InterPro" id="IPR001394">
    <property type="entry name" value="Peptidase_C19_UCH"/>
</dbReference>
<keyword evidence="14" id="KW-0832">Ubl conjugation</keyword>
<evidence type="ECO:0000256" key="6">
    <source>
        <dbReference type="ARBA" id="ARBA00022490"/>
    </source>
</evidence>
<dbReference type="AlphaFoldDB" id="A0A452HEB8"/>
<keyword evidence="12" id="KW-0378">Hydrolase</keyword>
<feature type="domain" description="USP" evidence="24">
    <location>
        <begin position="169"/>
        <end position="651"/>
    </location>
</feature>
<dbReference type="SUPFAM" id="SSF46934">
    <property type="entry name" value="UBA-like"/>
    <property type="match status" value="1"/>
</dbReference>
<evidence type="ECO:0000256" key="3">
    <source>
        <dbReference type="ARBA" id="ARBA00004496"/>
    </source>
</evidence>
<dbReference type="PROSITE" id="PS00972">
    <property type="entry name" value="USP_1"/>
    <property type="match status" value="1"/>
</dbReference>
<comment type="similarity">
    <text evidence="4">Belongs to the peptidase C19 family.</text>
</comment>
<feature type="compositionally biased region" description="Polar residues" evidence="23">
    <location>
        <begin position="478"/>
        <end position="508"/>
    </location>
</feature>
<dbReference type="CDD" id="cd02665">
    <property type="entry name" value="Peptidase_C19I"/>
    <property type="match status" value="1"/>
</dbReference>
<dbReference type="Ensembl" id="ENSGAGT00000015064.1">
    <property type="protein sequence ID" value="ENSGAGP00000013159.1"/>
    <property type="gene ID" value="ENSGAGG00000010004.1"/>
</dbReference>
<keyword evidence="11" id="KW-0833">Ubl conjugation pathway</keyword>
<evidence type="ECO:0000256" key="5">
    <source>
        <dbReference type="ARBA" id="ARBA00012759"/>
    </source>
</evidence>
<evidence type="ECO:0000256" key="21">
    <source>
        <dbReference type="ARBA" id="ARBA00078773"/>
    </source>
</evidence>
<accession>A0A452HEB8</accession>